<evidence type="ECO:0000256" key="2">
    <source>
        <dbReference type="ARBA" id="ARBA00022618"/>
    </source>
</evidence>
<keyword evidence="3" id="KW-0131">Cell cycle</keyword>
<dbReference type="Pfam" id="PF09759">
    <property type="entry name" value="Atx10homo_assoc"/>
    <property type="match status" value="1"/>
</dbReference>
<comment type="function">
    <text evidence="4">May play a role in the regulation of cytokinesis.</text>
</comment>
<feature type="compositionally biased region" description="Polar residues" evidence="6">
    <location>
        <begin position="278"/>
        <end position="289"/>
    </location>
</feature>
<evidence type="ECO:0000256" key="5">
    <source>
        <dbReference type="ARBA" id="ARBA00044801"/>
    </source>
</evidence>
<dbReference type="GO" id="GO:0051301">
    <property type="term" value="P:cell division"/>
    <property type="evidence" value="ECO:0007669"/>
    <property type="project" value="UniProtKB-KW"/>
</dbReference>
<proteinExistence type="inferred from homology"/>
<organism evidence="8 9">
    <name type="scientific">Microthyrium microscopicum</name>
    <dbReference type="NCBI Taxonomy" id="703497"/>
    <lineage>
        <taxon>Eukaryota</taxon>
        <taxon>Fungi</taxon>
        <taxon>Dikarya</taxon>
        <taxon>Ascomycota</taxon>
        <taxon>Pezizomycotina</taxon>
        <taxon>Dothideomycetes</taxon>
        <taxon>Dothideomycetes incertae sedis</taxon>
        <taxon>Microthyriales</taxon>
        <taxon>Microthyriaceae</taxon>
        <taxon>Microthyrium</taxon>
    </lineage>
</organism>
<protein>
    <recommendedName>
        <fullName evidence="5">Ataxin-10 homolog</fullName>
    </recommendedName>
</protein>
<dbReference type="PANTHER" id="PTHR13255">
    <property type="entry name" value="ATAXIN-10"/>
    <property type="match status" value="1"/>
</dbReference>
<feature type="region of interest" description="Disordered" evidence="6">
    <location>
        <begin position="251"/>
        <end position="290"/>
    </location>
</feature>
<evidence type="ECO:0000256" key="3">
    <source>
        <dbReference type="ARBA" id="ARBA00023306"/>
    </source>
</evidence>
<dbReference type="OrthoDB" id="379794at2759"/>
<evidence type="ECO:0000256" key="1">
    <source>
        <dbReference type="ARBA" id="ARBA00008384"/>
    </source>
</evidence>
<dbReference type="InterPro" id="IPR051374">
    <property type="entry name" value="Ataxin-10/CTR86_families"/>
</dbReference>
<evidence type="ECO:0000256" key="6">
    <source>
        <dbReference type="SAM" id="MobiDB-lite"/>
    </source>
</evidence>
<evidence type="ECO:0000256" key="4">
    <source>
        <dbReference type="ARBA" id="ARBA00044746"/>
    </source>
</evidence>
<feature type="compositionally biased region" description="Polar residues" evidence="6">
    <location>
        <begin position="342"/>
        <end position="353"/>
    </location>
</feature>
<reference evidence="8" key="1">
    <citation type="journal article" date="2020" name="Stud. Mycol.">
        <title>101 Dothideomycetes genomes: a test case for predicting lifestyles and emergence of pathogens.</title>
        <authorList>
            <person name="Haridas S."/>
            <person name="Albert R."/>
            <person name="Binder M."/>
            <person name="Bloem J."/>
            <person name="Labutti K."/>
            <person name="Salamov A."/>
            <person name="Andreopoulos B."/>
            <person name="Baker S."/>
            <person name="Barry K."/>
            <person name="Bills G."/>
            <person name="Bluhm B."/>
            <person name="Cannon C."/>
            <person name="Castanera R."/>
            <person name="Culley D."/>
            <person name="Daum C."/>
            <person name="Ezra D."/>
            <person name="Gonzalez J."/>
            <person name="Henrissat B."/>
            <person name="Kuo A."/>
            <person name="Liang C."/>
            <person name="Lipzen A."/>
            <person name="Lutzoni F."/>
            <person name="Magnuson J."/>
            <person name="Mondo S."/>
            <person name="Nolan M."/>
            <person name="Ohm R."/>
            <person name="Pangilinan J."/>
            <person name="Park H.-J."/>
            <person name="Ramirez L."/>
            <person name="Alfaro M."/>
            <person name="Sun H."/>
            <person name="Tritt A."/>
            <person name="Yoshinaga Y."/>
            <person name="Zwiers L.-H."/>
            <person name="Turgeon B."/>
            <person name="Goodwin S."/>
            <person name="Spatafora J."/>
            <person name="Crous P."/>
            <person name="Grigoriev I."/>
        </authorList>
    </citation>
    <scope>NUCLEOTIDE SEQUENCE</scope>
    <source>
        <strain evidence="8">CBS 115976</strain>
    </source>
</reference>
<dbReference type="GO" id="GO:0005829">
    <property type="term" value="C:cytosol"/>
    <property type="evidence" value="ECO:0007669"/>
    <property type="project" value="TreeGrafter"/>
</dbReference>
<dbReference type="InterPro" id="IPR019156">
    <property type="entry name" value="Ataxin-10_domain"/>
</dbReference>
<evidence type="ECO:0000259" key="7">
    <source>
        <dbReference type="Pfam" id="PF09759"/>
    </source>
</evidence>
<feature type="region of interest" description="Disordered" evidence="6">
    <location>
        <begin position="804"/>
        <end position="845"/>
    </location>
</feature>
<dbReference type="AlphaFoldDB" id="A0A6A6UFS7"/>
<feature type="compositionally biased region" description="Low complexity" evidence="6">
    <location>
        <begin position="946"/>
        <end position="963"/>
    </location>
</feature>
<feature type="compositionally biased region" description="Basic and acidic residues" evidence="6">
    <location>
        <begin position="477"/>
        <end position="486"/>
    </location>
</feature>
<sequence length="995" mass="109480">MAMTSLPAVLDGWHAPPATAPPTEQSPYSVLLRLDLALLTTHFNSEWTATNQNQLLDYDKRILKRVLTATVKDPEARNGLGTDPKFWQDMATLFKAATPSLHDKCFAPKVNETSNEYDAASSKRIVLNHSKLQKDLPRIQDLVGIARNVLTIGQTAQNLAAEQGFGAVMFDLITLCIKITARGFTSEGSSQDEEKWQSVIDEFKKLLVKCLQFINNLTVQNERRKLMLWIELFDSTADGLLSIGEAEKDFSRDRTLPTSSGRDPSIPSSSALPATPGAQDTTSHGTNFTPGLITDPFQLYYGALRLDVQKEMEESGLPASEGDVLAECQRRWEESPDVLDPESTSSGQMNNARDMQGAHNPVRAPSNFDLKNASVEELRAVMARQTLVHNNSTTETDGSRTEVASLKTLDGTTAPGTPQGRPIDHPIVKAKNGDLHMPASSSTPTMAQAEEVDFRMVHTADYGLDILEQGKTELLKRLEPDTEKKRTQNIAENKGKAPAAPETPASEAPTATPTAPKDRTDAASEEGDSSEEEYDAIPGDNNRGLLTDVPLILGPTEVEVLPMIIQSAIVAPLDRNTPGYGTTPTEIAAIKNMHIVRCHLLLAQDNGRNLLRELLIFVAAWDLREDELYFKLMASILEAILLNGLMPFAYQAFQESKDIVSPAQSVIMKLLTGIFRSRQLAAVQNPNSTYPFKVEAHMVHFILTEFRKSIIPQTCALIFLQGKIRHGHAGPDDFPLNLWDMERMYEGIYQYLEMLAILTEHAVWKHMLTSWNLACELVSLVEELDAAIPRSTPASRQALDTYQAAVEQPSGEEPAGAARNLTPQTSIPPLHVADNYPMGPSEEEPSNFEWRNLKKLAVLVLSSLVWHNAAVKAQLGAPDSAGRPGRGIRALLNCCKHDDFNPYVREHAVMALRFALEECPENQEIVRALQPQDDKTAGDTPVMNDAQAGASHHSASHQSASASNEGLRTESGKKGVWEAKDGVEYKYMLGKQTPL</sequence>
<feature type="region of interest" description="Disordered" evidence="6">
    <location>
        <begin position="932"/>
        <end position="975"/>
    </location>
</feature>
<accession>A0A6A6UFS7</accession>
<feature type="compositionally biased region" description="Low complexity" evidence="6">
    <location>
        <begin position="496"/>
        <end position="515"/>
    </location>
</feature>
<comment type="similarity">
    <text evidence="1">Belongs to the ataxin-10 family.</text>
</comment>
<evidence type="ECO:0000313" key="8">
    <source>
        <dbReference type="EMBL" id="KAF2670411.1"/>
    </source>
</evidence>
<feature type="compositionally biased region" description="Acidic residues" evidence="6">
    <location>
        <begin position="523"/>
        <end position="535"/>
    </location>
</feature>
<feature type="domain" description="Ataxin-10" evidence="7">
    <location>
        <begin position="854"/>
        <end position="934"/>
    </location>
</feature>
<gene>
    <name evidence="8" type="ORF">BT63DRAFT_424355</name>
</gene>
<keyword evidence="2" id="KW-0132">Cell division</keyword>
<feature type="region of interest" description="Disordered" evidence="6">
    <location>
        <begin position="477"/>
        <end position="541"/>
    </location>
</feature>
<dbReference type="PANTHER" id="PTHR13255:SF0">
    <property type="entry name" value="ATAXIN-10"/>
    <property type="match status" value="1"/>
</dbReference>
<evidence type="ECO:0000313" key="9">
    <source>
        <dbReference type="Proteomes" id="UP000799302"/>
    </source>
</evidence>
<name>A0A6A6UFS7_9PEZI</name>
<dbReference type="EMBL" id="MU004234">
    <property type="protein sequence ID" value="KAF2670411.1"/>
    <property type="molecule type" value="Genomic_DNA"/>
</dbReference>
<feature type="compositionally biased region" description="Low complexity" evidence="6">
    <location>
        <begin position="259"/>
        <end position="270"/>
    </location>
</feature>
<feature type="region of interest" description="Disordered" evidence="6">
    <location>
        <begin position="333"/>
        <end position="367"/>
    </location>
</feature>
<keyword evidence="9" id="KW-1185">Reference proteome</keyword>
<dbReference type="Proteomes" id="UP000799302">
    <property type="component" value="Unassembled WGS sequence"/>
</dbReference>